<feature type="region of interest" description="Disordered" evidence="1">
    <location>
        <begin position="1"/>
        <end position="26"/>
    </location>
</feature>
<dbReference type="Pfam" id="PF20150">
    <property type="entry name" value="2EXR"/>
    <property type="match status" value="1"/>
</dbReference>
<keyword evidence="4" id="KW-1185">Reference proteome</keyword>
<evidence type="ECO:0000313" key="4">
    <source>
        <dbReference type="Proteomes" id="UP001321760"/>
    </source>
</evidence>
<dbReference type="InterPro" id="IPR045518">
    <property type="entry name" value="2EXR"/>
</dbReference>
<protein>
    <recommendedName>
        <fullName evidence="2">2EXR domain-containing protein</fullName>
    </recommendedName>
</protein>
<evidence type="ECO:0000259" key="2">
    <source>
        <dbReference type="Pfam" id="PF20150"/>
    </source>
</evidence>
<organism evidence="3 4">
    <name type="scientific">Podospora aff. communis PSN243</name>
    <dbReference type="NCBI Taxonomy" id="3040156"/>
    <lineage>
        <taxon>Eukaryota</taxon>
        <taxon>Fungi</taxon>
        <taxon>Dikarya</taxon>
        <taxon>Ascomycota</taxon>
        <taxon>Pezizomycotina</taxon>
        <taxon>Sordariomycetes</taxon>
        <taxon>Sordariomycetidae</taxon>
        <taxon>Sordariales</taxon>
        <taxon>Podosporaceae</taxon>
        <taxon>Podospora</taxon>
    </lineage>
</organism>
<dbReference type="EMBL" id="MU865952">
    <property type="protein sequence ID" value="KAK4447144.1"/>
    <property type="molecule type" value="Genomic_DNA"/>
</dbReference>
<reference evidence="3" key="1">
    <citation type="journal article" date="2023" name="Mol. Phylogenet. Evol.">
        <title>Genome-scale phylogeny and comparative genomics of the fungal order Sordariales.</title>
        <authorList>
            <person name="Hensen N."/>
            <person name="Bonometti L."/>
            <person name="Westerberg I."/>
            <person name="Brannstrom I.O."/>
            <person name="Guillou S."/>
            <person name="Cros-Aarteil S."/>
            <person name="Calhoun S."/>
            <person name="Haridas S."/>
            <person name="Kuo A."/>
            <person name="Mondo S."/>
            <person name="Pangilinan J."/>
            <person name="Riley R."/>
            <person name="LaButti K."/>
            <person name="Andreopoulos B."/>
            <person name="Lipzen A."/>
            <person name="Chen C."/>
            <person name="Yan M."/>
            <person name="Daum C."/>
            <person name="Ng V."/>
            <person name="Clum A."/>
            <person name="Steindorff A."/>
            <person name="Ohm R.A."/>
            <person name="Martin F."/>
            <person name="Silar P."/>
            <person name="Natvig D.O."/>
            <person name="Lalanne C."/>
            <person name="Gautier V."/>
            <person name="Ament-Velasquez S.L."/>
            <person name="Kruys A."/>
            <person name="Hutchinson M.I."/>
            <person name="Powell A.J."/>
            <person name="Barry K."/>
            <person name="Miller A.N."/>
            <person name="Grigoriev I.V."/>
            <person name="Debuchy R."/>
            <person name="Gladieux P."/>
            <person name="Hiltunen Thoren M."/>
            <person name="Johannesson H."/>
        </authorList>
    </citation>
    <scope>NUCLEOTIDE SEQUENCE</scope>
    <source>
        <strain evidence="3">PSN243</strain>
    </source>
</reference>
<evidence type="ECO:0000313" key="3">
    <source>
        <dbReference type="EMBL" id="KAK4447144.1"/>
    </source>
</evidence>
<dbReference type="Proteomes" id="UP001321760">
    <property type="component" value="Unassembled WGS sequence"/>
</dbReference>
<accession>A0AAV9GG54</accession>
<dbReference type="AlphaFoldDB" id="A0AAV9GG54"/>
<feature type="compositionally biased region" description="Basic residues" evidence="1">
    <location>
        <begin position="9"/>
        <end position="19"/>
    </location>
</feature>
<feature type="domain" description="2EXR" evidence="2">
    <location>
        <begin position="30"/>
        <end position="125"/>
    </location>
</feature>
<gene>
    <name evidence="3" type="ORF">QBC34DRAFT_468472</name>
</gene>
<name>A0AAV9GG54_9PEZI</name>
<sequence length="475" mass="53840">MGKANRTVSKPRRARKKNAVKQGSGSEIGFPRFTELPQEIQDMIWGYVFESEGNKKVISMELSIAPNLWTAVSGLRFPVGAAVPRDVRLCLEARAPHQDISYASRYRDIASVCKTSLEAVRHLVRVATKSSSSLLVDKKAPETTRVPGSVMTLPGHRQSLWRWGEGLVRPSDPEEGIDGPNKTLLDDLDSKRVHVPFSVESDLLCLTDQFHQAMRTIKFRDKRLLVRRVNPNLSDYLEDNELEWAQRDSGHPVDDLIMGSTLAERFPQLANVTRVAFVWEPCGFEHPTVRGRLQELCLIAPWIRPRVRDGKGGAKFGGRDQAQHRDSFRGQHCDYVEVLKDDPADSDGFTTDSRRDRLERQVFSYADKLQVKFSFKKEDLAMEPGFVPLVPDHLKEYGRIPEGHFPGPVKVKVLGCVPDKTTEGAKAIAGLTEFSKDKKLPNFEFKNSDITFKHKDPNRDGRVWRDVDIPQDFWV</sequence>
<reference evidence="3" key="2">
    <citation type="submission" date="2023-05" db="EMBL/GenBank/DDBJ databases">
        <authorList>
            <consortium name="Lawrence Berkeley National Laboratory"/>
            <person name="Steindorff A."/>
            <person name="Hensen N."/>
            <person name="Bonometti L."/>
            <person name="Westerberg I."/>
            <person name="Brannstrom I.O."/>
            <person name="Guillou S."/>
            <person name="Cros-Aarteil S."/>
            <person name="Calhoun S."/>
            <person name="Haridas S."/>
            <person name="Kuo A."/>
            <person name="Mondo S."/>
            <person name="Pangilinan J."/>
            <person name="Riley R."/>
            <person name="Labutti K."/>
            <person name="Andreopoulos B."/>
            <person name="Lipzen A."/>
            <person name="Chen C."/>
            <person name="Yanf M."/>
            <person name="Daum C."/>
            <person name="Ng V."/>
            <person name="Clum A."/>
            <person name="Ohm R."/>
            <person name="Martin F."/>
            <person name="Silar P."/>
            <person name="Natvig D."/>
            <person name="Lalanne C."/>
            <person name="Gautier V."/>
            <person name="Ament-Velasquez S.L."/>
            <person name="Kruys A."/>
            <person name="Hutchinson M.I."/>
            <person name="Powell A.J."/>
            <person name="Barry K."/>
            <person name="Miller A.N."/>
            <person name="Grigoriev I.V."/>
            <person name="Debuchy R."/>
            <person name="Gladieux P."/>
            <person name="Thoren M.H."/>
            <person name="Johannesson H."/>
        </authorList>
    </citation>
    <scope>NUCLEOTIDE SEQUENCE</scope>
    <source>
        <strain evidence="3">PSN243</strain>
    </source>
</reference>
<comment type="caution">
    <text evidence="3">The sequence shown here is derived from an EMBL/GenBank/DDBJ whole genome shotgun (WGS) entry which is preliminary data.</text>
</comment>
<proteinExistence type="predicted"/>
<evidence type="ECO:0000256" key="1">
    <source>
        <dbReference type="SAM" id="MobiDB-lite"/>
    </source>
</evidence>